<comment type="caution">
    <text evidence="2">The sequence shown here is derived from an EMBL/GenBank/DDBJ whole genome shotgun (WGS) entry which is preliminary data.</text>
</comment>
<dbReference type="OrthoDB" id="5671207at2"/>
<feature type="chain" id="PRO_5017483573" description="Porin" evidence="1">
    <location>
        <begin position="20"/>
        <end position="433"/>
    </location>
</feature>
<evidence type="ECO:0000256" key="1">
    <source>
        <dbReference type="SAM" id="SignalP"/>
    </source>
</evidence>
<keyword evidence="3" id="KW-1185">Reference proteome</keyword>
<dbReference type="AlphaFoldDB" id="A0A3A1Y7V9"/>
<feature type="signal peptide" evidence="1">
    <location>
        <begin position="1"/>
        <end position="19"/>
    </location>
</feature>
<dbReference type="RefSeq" id="WP_119535088.1">
    <property type="nucleotide sequence ID" value="NZ_NRJF01000188.1"/>
</dbReference>
<dbReference type="EMBL" id="NRJF01000188">
    <property type="protein sequence ID" value="RIY33715.1"/>
    <property type="molecule type" value="Genomic_DNA"/>
</dbReference>
<keyword evidence="1" id="KW-0732">Signal</keyword>
<evidence type="ECO:0000313" key="3">
    <source>
        <dbReference type="Proteomes" id="UP000265964"/>
    </source>
</evidence>
<accession>A0A3A1Y7V9</accession>
<organism evidence="2 3">
    <name type="scientific">Psittacicella gerlachiana</name>
    <dbReference type="NCBI Taxonomy" id="2028574"/>
    <lineage>
        <taxon>Bacteria</taxon>
        <taxon>Pseudomonadati</taxon>
        <taxon>Pseudomonadota</taxon>
        <taxon>Gammaproteobacteria</taxon>
        <taxon>Pasteurellales</taxon>
        <taxon>Psittacicellaceae</taxon>
        <taxon>Psittacicella</taxon>
    </lineage>
</organism>
<dbReference type="Proteomes" id="UP000265964">
    <property type="component" value="Unassembled WGS sequence"/>
</dbReference>
<proteinExistence type="predicted"/>
<gene>
    <name evidence="2" type="ORF">CKF59_06220</name>
</gene>
<evidence type="ECO:0008006" key="4">
    <source>
        <dbReference type="Google" id="ProtNLM"/>
    </source>
</evidence>
<protein>
    <recommendedName>
        <fullName evidence="4">Porin</fullName>
    </recommendedName>
</protein>
<evidence type="ECO:0000313" key="2">
    <source>
        <dbReference type="EMBL" id="RIY33715.1"/>
    </source>
</evidence>
<name>A0A3A1Y7V9_9GAMM</name>
<sequence length="433" mass="48897">MKKTLLALALTGLATSSFAYVNVFTSADGRSYVSVGADLRAIYSYEDKTTSLYNRSTAADDYKSTYGFRTRFTLNGKAWLNPTTNLGFHARVGAQWVSTHATVQNTTVSRTRVGYPYATYFTTKKSLVYTNNRGNTKLHDHSVTDPRFERLYVYFENFSFGKVTIAPGLANIANQEQGAADQNDFGTSTNYVSTPYSASSDAYLLYADWTLRYDLTSNPNVPYRFAVSTSAKRSTNTFADGNYKYDRDMQASFGWKFDRNNSVYLNVTGRRVANGSTNFTGYTNTLAFELFADVRPVPGYNNLRLRANISTSKQNRDTWTRANYSTSVGFDVAHYDTFVKGLTLYTGYIYKYSKSNYSTSTQLFRYTKDKFAYLGGEYYIYDSYQGDAFTLKYFVEGLRSNSSQSNNTGSTTTRGTLNHLQNTQVATGFRLFY</sequence>
<reference evidence="2 3" key="1">
    <citation type="submission" date="2017-08" db="EMBL/GenBank/DDBJ databases">
        <title>Reclassification of Bisgaard taxon 37 and 44.</title>
        <authorList>
            <person name="Christensen H."/>
        </authorList>
    </citation>
    <scope>NUCLEOTIDE SEQUENCE [LARGE SCALE GENOMIC DNA]</scope>
    <source>
        <strain evidence="2 3">EEAB3T1</strain>
    </source>
</reference>